<protein>
    <recommendedName>
        <fullName evidence="4">DUF5667 domain-containing protein</fullName>
    </recommendedName>
</protein>
<evidence type="ECO:0000256" key="1">
    <source>
        <dbReference type="SAM" id="Phobius"/>
    </source>
</evidence>
<organism evidence="2 3">
    <name type="scientific">Candidatus Wolfebacteria bacterium CG18_big_fil_WC_8_21_14_2_50_39_7</name>
    <dbReference type="NCBI Taxonomy" id="1975071"/>
    <lineage>
        <taxon>Bacteria</taxon>
        <taxon>Candidatus Wolfeibacteriota</taxon>
    </lineage>
</organism>
<keyword evidence="1" id="KW-1133">Transmembrane helix</keyword>
<sequence length="143" mass="16262">MISNFYSKIPKRVRILILFIFIILLAYFVLRFLIVDVKNVPEDFLRARQEASLIAQDIVTISNESTNSLGEIVRLDKERKYTEALVLISKELERNRQARERAIKLSVQLETMAKNLAEISPASAGQKALEAISSETALISRLI</sequence>
<name>A0A2H0EEI5_9BACT</name>
<dbReference type="Proteomes" id="UP000229241">
    <property type="component" value="Unassembled WGS sequence"/>
</dbReference>
<accession>A0A2H0EEI5</accession>
<gene>
    <name evidence="2" type="ORF">COW77_01050</name>
</gene>
<feature type="transmembrane region" description="Helical" evidence="1">
    <location>
        <begin position="12"/>
        <end position="34"/>
    </location>
</feature>
<evidence type="ECO:0008006" key="4">
    <source>
        <dbReference type="Google" id="ProtNLM"/>
    </source>
</evidence>
<proteinExistence type="predicted"/>
<comment type="caution">
    <text evidence="2">The sequence shown here is derived from an EMBL/GenBank/DDBJ whole genome shotgun (WGS) entry which is preliminary data.</text>
</comment>
<dbReference type="EMBL" id="PCTX01000030">
    <property type="protein sequence ID" value="PIP92230.1"/>
    <property type="molecule type" value="Genomic_DNA"/>
</dbReference>
<feature type="non-terminal residue" evidence="2">
    <location>
        <position position="143"/>
    </location>
</feature>
<evidence type="ECO:0000313" key="3">
    <source>
        <dbReference type="Proteomes" id="UP000229241"/>
    </source>
</evidence>
<evidence type="ECO:0000313" key="2">
    <source>
        <dbReference type="EMBL" id="PIP92230.1"/>
    </source>
</evidence>
<reference evidence="2 3" key="1">
    <citation type="submission" date="2017-09" db="EMBL/GenBank/DDBJ databases">
        <title>Depth-based differentiation of microbial function through sediment-hosted aquifers and enrichment of novel symbionts in the deep terrestrial subsurface.</title>
        <authorList>
            <person name="Probst A.J."/>
            <person name="Ladd B."/>
            <person name="Jarett J.K."/>
            <person name="Geller-Mcgrath D.E."/>
            <person name="Sieber C.M."/>
            <person name="Emerson J.B."/>
            <person name="Anantharaman K."/>
            <person name="Thomas B.C."/>
            <person name="Malmstrom R."/>
            <person name="Stieglmeier M."/>
            <person name="Klingl A."/>
            <person name="Woyke T."/>
            <person name="Ryan C.M."/>
            <person name="Banfield J.F."/>
        </authorList>
    </citation>
    <scope>NUCLEOTIDE SEQUENCE [LARGE SCALE GENOMIC DNA]</scope>
    <source>
        <strain evidence="2">CG18_big_fil_WC_8_21_14_2_50_39_7</strain>
    </source>
</reference>
<dbReference type="AlphaFoldDB" id="A0A2H0EEI5"/>
<keyword evidence="1" id="KW-0472">Membrane</keyword>
<keyword evidence="1" id="KW-0812">Transmembrane</keyword>